<organism evidence="1">
    <name type="scientific">marine sediment metagenome</name>
    <dbReference type="NCBI Taxonomy" id="412755"/>
    <lineage>
        <taxon>unclassified sequences</taxon>
        <taxon>metagenomes</taxon>
        <taxon>ecological metagenomes</taxon>
    </lineage>
</organism>
<proteinExistence type="predicted"/>
<gene>
    <name evidence="1" type="ORF">S12H4_19507</name>
</gene>
<name>X1TW78_9ZZZZ</name>
<sequence length="70" mass="8039">MKCPLIKKVVFQELPTINLVEGDCLKEECAWWVKASQSCAMEAIPRVIGFVGSELKGIREKMPLEEQFRR</sequence>
<protein>
    <submittedName>
        <fullName evidence="1">Uncharacterized protein</fullName>
    </submittedName>
</protein>
<comment type="caution">
    <text evidence="1">The sequence shown here is derived from an EMBL/GenBank/DDBJ whole genome shotgun (WGS) entry which is preliminary data.</text>
</comment>
<dbReference type="EMBL" id="BARW01009763">
    <property type="protein sequence ID" value="GAI84299.1"/>
    <property type="molecule type" value="Genomic_DNA"/>
</dbReference>
<accession>X1TW78</accession>
<evidence type="ECO:0000313" key="1">
    <source>
        <dbReference type="EMBL" id="GAI84299.1"/>
    </source>
</evidence>
<reference evidence="1" key="1">
    <citation type="journal article" date="2014" name="Front. Microbiol.">
        <title>High frequency of phylogenetically diverse reductive dehalogenase-homologous genes in deep subseafloor sedimentary metagenomes.</title>
        <authorList>
            <person name="Kawai M."/>
            <person name="Futagami T."/>
            <person name="Toyoda A."/>
            <person name="Takaki Y."/>
            <person name="Nishi S."/>
            <person name="Hori S."/>
            <person name="Arai W."/>
            <person name="Tsubouchi T."/>
            <person name="Morono Y."/>
            <person name="Uchiyama I."/>
            <person name="Ito T."/>
            <person name="Fujiyama A."/>
            <person name="Inagaki F."/>
            <person name="Takami H."/>
        </authorList>
    </citation>
    <scope>NUCLEOTIDE SEQUENCE</scope>
    <source>
        <strain evidence="1">Expedition CK06-06</strain>
    </source>
</reference>
<dbReference type="AlphaFoldDB" id="X1TW78"/>